<dbReference type="SUPFAM" id="SSF49464">
    <property type="entry name" value="Carboxypeptidase regulatory domain-like"/>
    <property type="match status" value="1"/>
</dbReference>
<dbReference type="EMBL" id="LVXG01000034">
    <property type="protein sequence ID" value="OQP44823.1"/>
    <property type="molecule type" value="Genomic_DNA"/>
</dbReference>
<keyword evidence="8" id="KW-0732">Signal</keyword>
<proteinExistence type="inferred from homology"/>
<dbReference type="Pfam" id="PF07715">
    <property type="entry name" value="Plug"/>
    <property type="match status" value="1"/>
</dbReference>
<protein>
    <recommendedName>
        <fullName evidence="9">TonB-dependent receptor plug domain-containing protein</fullName>
    </recommendedName>
</protein>
<dbReference type="FunFam" id="2.170.130.10:FF:000008">
    <property type="entry name" value="SusC/RagA family TonB-linked outer membrane protein"/>
    <property type="match status" value="1"/>
</dbReference>
<accession>A0A1V9EFC7</accession>
<dbReference type="RefSeq" id="WP_081202877.1">
    <property type="nucleotide sequence ID" value="NZ_FOCZ01000016.1"/>
</dbReference>
<keyword evidence="4 7" id="KW-0812">Transmembrane</keyword>
<dbReference type="Gene3D" id="2.170.130.10">
    <property type="entry name" value="TonB-dependent receptor, plug domain"/>
    <property type="match status" value="1"/>
</dbReference>
<keyword evidence="3 7" id="KW-1134">Transmembrane beta strand</keyword>
<dbReference type="NCBIfam" id="TIGR04056">
    <property type="entry name" value="OMP_RagA_SusC"/>
    <property type="match status" value="1"/>
</dbReference>
<comment type="caution">
    <text evidence="10">The sequence shown here is derived from an EMBL/GenBank/DDBJ whole genome shotgun (WGS) entry which is preliminary data.</text>
</comment>
<evidence type="ECO:0000256" key="8">
    <source>
        <dbReference type="SAM" id="SignalP"/>
    </source>
</evidence>
<keyword evidence="6 7" id="KW-0998">Cell outer membrane</keyword>
<evidence type="ECO:0000256" key="6">
    <source>
        <dbReference type="ARBA" id="ARBA00023237"/>
    </source>
</evidence>
<dbReference type="InterPro" id="IPR039426">
    <property type="entry name" value="TonB-dep_rcpt-like"/>
</dbReference>
<dbReference type="AlphaFoldDB" id="A0A1V9EFC7"/>
<evidence type="ECO:0000256" key="4">
    <source>
        <dbReference type="ARBA" id="ARBA00022692"/>
    </source>
</evidence>
<dbReference type="NCBIfam" id="TIGR04057">
    <property type="entry name" value="SusC_RagA_signa"/>
    <property type="match status" value="1"/>
</dbReference>
<dbReference type="Proteomes" id="UP000192610">
    <property type="component" value="Unassembled WGS sequence"/>
</dbReference>
<organism evidence="10 11">
    <name type="scientific">Niastella yeongjuensis</name>
    <dbReference type="NCBI Taxonomy" id="354355"/>
    <lineage>
        <taxon>Bacteria</taxon>
        <taxon>Pseudomonadati</taxon>
        <taxon>Bacteroidota</taxon>
        <taxon>Chitinophagia</taxon>
        <taxon>Chitinophagales</taxon>
        <taxon>Chitinophagaceae</taxon>
        <taxon>Niastella</taxon>
    </lineage>
</organism>
<dbReference type="InterPro" id="IPR037066">
    <property type="entry name" value="Plug_dom_sf"/>
</dbReference>
<name>A0A1V9EFC7_9BACT</name>
<evidence type="ECO:0000259" key="9">
    <source>
        <dbReference type="Pfam" id="PF07715"/>
    </source>
</evidence>
<dbReference type="SUPFAM" id="SSF56935">
    <property type="entry name" value="Porins"/>
    <property type="match status" value="1"/>
</dbReference>
<dbReference type="InterPro" id="IPR008969">
    <property type="entry name" value="CarboxyPept-like_regulatory"/>
</dbReference>
<dbReference type="OrthoDB" id="1109428at2"/>
<dbReference type="GO" id="GO:0009279">
    <property type="term" value="C:cell outer membrane"/>
    <property type="evidence" value="ECO:0007669"/>
    <property type="project" value="UniProtKB-SubCell"/>
</dbReference>
<reference evidence="11" key="1">
    <citation type="submission" date="2016-04" db="EMBL/GenBank/DDBJ databases">
        <authorList>
            <person name="Chen L."/>
            <person name="Zhuang W."/>
            <person name="Wang G."/>
        </authorList>
    </citation>
    <scope>NUCLEOTIDE SEQUENCE [LARGE SCALE GENOMIC DNA]</scope>
    <source>
        <strain evidence="11">17621</strain>
    </source>
</reference>
<feature type="chain" id="PRO_5010697799" description="TonB-dependent receptor plug domain-containing protein" evidence="8">
    <location>
        <begin position="32"/>
        <end position="1079"/>
    </location>
</feature>
<dbReference type="InterPro" id="IPR036942">
    <property type="entry name" value="Beta-barrel_TonB_sf"/>
</dbReference>
<comment type="similarity">
    <text evidence="7">Belongs to the TonB-dependent receptor family.</text>
</comment>
<dbReference type="Gene3D" id="2.40.170.20">
    <property type="entry name" value="TonB-dependent receptor, beta-barrel domain"/>
    <property type="match status" value="1"/>
</dbReference>
<gene>
    <name evidence="10" type="ORF">A4H97_10705</name>
</gene>
<dbReference type="STRING" id="354355.SAMN05660816_05957"/>
<dbReference type="PROSITE" id="PS52016">
    <property type="entry name" value="TONB_DEPENDENT_REC_3"/>
    <property type="match status" value="1"/>
</dbReference>
<evidence type="ECO:0000313" key="10">
    <source>
        <dbReference type="EMBL" id="OQP44823.1"/>
    </source>
</evidence>
<dbReference type="InterPro" id="IPR012910">
    <property type="entry name" value="Plug_dom"/>
</dbReference>
<evidence type="ECO:0000256" key="5">
    <source>
        <dbReference type="ARBA" id="ARBA00023136"/>
    </source>
</evidence>
<keyword evidence="11" id="KW-1185">Reference proteome</keyword>
<sequence length="1079" mass="118454">MKKFYIRLPRSRYEGILLLVALIAFHATVNAQSDTARVSRDAVPVSTSENSAGKIITVTGKVISGADNQPLPNVSVFVKGTTSGTMTNANGTFSFAAQSGSVLEFSAAGYETKTLTVRDGVLNVTLSAGKKMDEVVVVGYGTQRKKDLTSAISTISAEKMAGRPVQNTESLLQGQVAGLTVTSNGGEPGDNGKVRIRGVGTFGNNNPLYIVDGIPVNNGLNFLNPGDIESIQVLKDAAAAAIYGNRAANGVIYVTTKKGRSGKRQISLDAYYGTATNGKTRRMANAQEYFDYVKIKNMDGPLSSLYNKGYNTDWVDAITRTGTTQNYNLSIRGGNEDHNYFTSVNYSKVLGTQLKSDNERLTARLNSSNKLFDWFKVSEDLAISNEKRHSYNIYGSARNVPAIAPIYKTPDEIAALPITERNLNQYFDVLEALNILNNPVAQTARNNGTNNYLSLYGNVQGEIDFGQIVGILKGLKFTSTLGFERIDNDYHSFSPVYRLGSRDYSIKTGVGDNFSKYMHWTFNNFATYSKKINKHSFDLTAGMVAEEERSNYFNASASTGLSNDPYLQVLDAQTLDRNNGGSAYQYNYVSYVGRANYNYNDRYLLQASIRRDGSYRFAPGKRWGTFPSVGLGWRVSNENFFKDLKASWISDLKLRGSWGQLGNEKIQANYPYLSQIAGTVNRGYVLGGVGGDNSSKVFVQGYGPTNAPNPDLTWETTSSTNIGADLGLFNNTVRLAVDYFSRHTTGVLYQKTLPLYSGIPASDGIAPVTQWVNGAEIKNHGLDVTASYNNNFGKLYLDLGANISFYKASVSKLNDNIPIQVSDERIPTIIQMREGDPLGAFYGYVVDGFYNTTAELTNKFGNERQQGAQVGDFRFKDQDGNDVIDGKDKKVIGNPNPKFTYSFNVNLAYAGFDLKSFWTGSYGNDIYSIGDIYLSGWDENNPQNIWADVVANSWTPEHTNAIYPKVSPGGTKRNFEKGPVTTSIQNGSFLRLKNLQMGYTLPDNILRKSGISNIRVYVSAENVFVLTKYKGDDPEIANGARLNANEGGQANSPSYIMGLDYGDRYPTQKSITAGLSIQF</sequence>
<dbReference type="InterPro" id="IPR023996">
    <property type="entry name" value="TonB-dep_OMP_SusC/RagA"/>
</dbReference>
<keyword evidence="2 7" id="KW-0813">Transport</keyword>
<keyword evidence="5 7" id="KW-0472">Membrane</keyword>
<comment type="subcellular location">
    <subcellularLocation>
        <location evidence="1 7">Cell outer membrane</location>
        <topology evidence="1 7">Multi-pass membrane protein</topology>
    </subcellularLocation>
</comment>
<dbReference type="Gene3D" id="2.60.40.1120">
    <property type="entry name" value="Carboxypeptidase-like, regulatory domain"/>
    <property type="match status" value="1"/>
</dbReference>
<evidence type="ECO:0000256" key="7">
    <source>
        <dbReference type="PROSITE-ProRule" id="PRU01360"/>
    </source>
</evidence>
<evidence type="ECO:0000313" key="11">
    <source>
        <dbReference type="Proteomes" id="UP000192610"/>
    </source>
</evidence>
<evidence type="ECO:0000256" key="2">
    <source>
        <dbReference type="ARBA" id="ARBA00022448"/>
    </source>
</evidence>
<feature type="signal peptide" evidence="8">
    <location>
        <begin position="1"/>
        <end position="31"/>
    </location>
</feature>
<feature type="domain" description="TonB-dependent receptor plug" evidence="9">
    <location>
        <begin position="145"/>
        <end position="251"/>
    </location>
</feature>
<evidence type="ECO:0000256" key="1">
    <source>
        <dbReference type="ARBA" id="ARBA00004571"/>
    </source>
</evidence>
<dbReference type="InterPro" id="IPR023997">
    <property type="entry name" value="TonB-dep_OMP_SusC/RagA_CS"/>
</dbReference>
<dbReference type="Pfam" id="PF13715">
    <property type="entry name" value="CarbopepD_reg_2"/>
    <property type="match status" value="1"/>
</dbReference>
<evidence type="ECO:0000256" key="3">
    <source>
        <dbReference type="ARBA" id="ARBA00022452"/>
    </source>
</evidence>